<sequence length="373" mass="42116">MADVRPFRALRFREPLADVVAPPYDVLNEEQVRLWQARSPHNVTHLTRPRSDYEAAGRRLRQWLADSVLQTEAEPAFYIHETHFPDRRRTDLIGALRLKDFESGVVLPHELTHAGPKEDRLRLFEATETSLEPLWFLTEGLTRLLAAAPEGAVTEFDYADERHLLRRIVDSRWLAEARRFLADRQLLIADGHHRYETALLRSRELGGDPDASSRFTLALISDLGDPGLVVLPTHRLLRAGVAVTGGEPTADLGQTLDLLRGRVAAGTYRSGQFQLLPLEGEVAVVELHRQVIDNILGKRNPEDFLAYTRDAEEAVRWVDGGEGVAAFFLDTPDVQAILRLARRGQMMPQKATYFYPKPPSGMLLMKSSPKRNL</sequence>
<comment type="caution">
    <text evidence="1">The sequence shown here is derived from an EMBL/GenBank/DDBJ whole genome shotgun (WGS) entry which is preliminary data.</text>
</comment>
<dbReference type="RefSeq" id="WP_338177453.1">
    <property type="nucleotide sequence ID" value="NZ_JAEKNQ010000021.1"/>
</dbReference>
<evidence type="ECO:0000313" key="2">
    <source>
        <dbReference type="Proteomes" id="UP000620075"/>
    </source>
</evidence>
<dbReference type="AlphaFoldDB" id="A0A934KHD3"/>
<dbReference type="PANTHER" id="PTHR36454">
    <property type="entry name" value="LMO2823 PROTEIN"/>
    <property type="match status" value="1"/>
</dbReference>
<dbReference type="InterPro" id="IPR008323">
    <property type="entry name" value="UCP033563"/>
</dbReference>
<dbReference type="Proteomes" id="UP000620075">
    <property type="component" value="Unassembled WGS sequence"/>
</dbReference>
<gene>
    <name evidence="1" type="ORF">JF888_05800</name>
</gene>
<organism evidence="1 2">
    <name type="scientific">Candidatus Dormiibacter inghamiae</name>
    <dbReference type="NCBI Taxonomy" id="3127013"/>
    <lineage>
        <taxon>Bacteria</taxon>
        <taxon>Bacillati</taxon>
        <taxon>Candidatus Dormiibacterota</taxon>
        <taxon>Candidatus Dormibacteria</taxon>
        <taxon>Candidatus Dormibacterales</taxon>
        <taxon>Candidatus Dormibacteraceae</taxon>
        <taxon>Candidatus Dormiibacter</taxon>
    </lineage>
</organism>
<evidence type="ECO:0000313" key="1">
    <source>
        <dbReference type="EMBL" id="MBJ7602693.1"/>
    </source>
</evidence>
<dbReference type="Pfam" id="PF06245">
    <property type="entry name" value="DUF1015"/>
    <property type="match status" value="1"/>
</dbReference>
<name>A0A934KHD3_9BACT</name>
<protein>
    <submittedName>
        <fullName evidence="1">DUF1015 domain-containing protein</fullName>
    </submittedName>
</protein>
<dbReference type="PANTHER" id="PTHR36454:SF1">
    <property type="entry name" value="DUF1015 DOMAIN-CONTAINING PROTEIN"/>
    <property type="match status" value="1"/>
</dbReference>
<dbReference type="EMBL" id="JAEKNQ010000021">
    <property type="protein sequence ID" value="MBJ7602693.1"/>
    <property type="molecule type" value="Genomic_DNA"/>
</dbReference>
<proteinExistence type="predicted"/>
<accession>A0A934KHD3</accession>
<reference evidence="1 2" key="1">
    <citation type="submission" date="2020-10" db="EMBL/GenBank/DDBJ databases">
        <title>Ca. Dormibacterota MAGs.</title>
        <authorList>
            <person name="Montgomery K."/>
        </authorList>
    </citation>
    <scope>NUCLEOTIDE SEQUENCE [LARGE SCALE GENOMIC DNA]</scope>
    <source>
        <strain evidence="1">SC8811_S16_3</strain>
    </source>
</reference>